<evidence type="ECO:0000313" key="2">
    <source>
        <dbReference type="Proteomes" id="UP000784294"/>
    </source>
</evidence>
<proteinExistence type="predicted"/>
<keyword evidence="2" id="KW-1185">Reference proteome</keyword>
<dbReference type="AlphaFoldDB" id="A0A3S5AZC5"/>
<gene>
    <name evidence="1" type="ORF">PXEA_LOCUS22567</name>
</gene>
<accession>A0A3S5AZC5</accession>
<comment type="caution">
    <text evidence="1">The sequence shown here is derived from an EMBL/GenBank/DDBJ whole genome shotgun (WGS) entry which is preliminary data.</text>
</comment>
<dbReference type="EMBL" id="CAAALY010100537">
    <property type="protein sequence ID" value="VEL29127.1"/>
    <property type="molecule type" value="Genomic_DNA"/>
</dbReference>
<name>A0A3S5AZC5_9PLAT</name>
<protein>
    <submittedName>
        <fullName evidence="1">Uncharacterized protein</fullName>
    </submittedName>
</protein>
<reference evidence="1" key="1">
    <citation type="submission" date="2018-11" db="EMBL/GenBank/DDBJ databases">
        <authorList>
            <consortium name="Pathogen Informatics"/>
        </authorList>
    </citation>
    <scope>NUCLEOTIDE SEQUENCE</scope>
</reference>
<evidence type="ECO:0000313" key="1">
    <source>
        <dbReference type="EMBL" id="VEL29127.1"/>
    </source>
</evidence>
<organism evidence="1 2">
    <name type="scientific">Protopolystoma xenopodis</name>
    <dbReference type="NCBI Taxonomy" id="117903"/>
    <lineage>
        <taxon>Eukaryota</taxon>
        <taxon>Metazoa</taxon>
        <taxon>Spiralia</taxon>
        <taxon>Lophotrochozoa</taxon>
        <taxon>Platyhelminthes</taxon>
        <taxon>Monogenea</taxon>
        <taxon>Polyopisthocotylea</taxon>
        <taxon>Polystomatidea</taxon>
        <taxon>Polystomatidae</taxon>
        <taxon>Protopolystoma</taxon>
    </lineage>
</organism>
<dbReference type="Proteomes" id="UP000784294">
    <property type="component" value="Unassembled WGS sequence"/>
</dbReference>
<sequence length="175" mass="18651">MAQLKLLTFRRAMAVAGCPRNGHEMNGLCNFLNLHDVILIRLLSPVGFICWAGGGEGRCEEKIHLAAVSTGQQSKWPAGPGAAVSSSAKSAYSPAGETRSNWQVLRILPDAINCAAMTIGNSPTAFTAARRVMDTLINSPYVHFTSSMGMGLKAIVAIGLPKSLPKKTMHSEHYG</sequence>